<sequence>MSQSWVTVNFPMMKMTLITESDNERDKESNDDCGNGFGLAPPSSKRKRCDGEHGHEIGASSLSALHPLHDLTRQTNTASTSQTQDHTVTAIQTSIVHTQWEWTDGN</sequence>
<proteinExistence type="predicted"/>
<name>A0A5B7H921_PORTR</name>
<dbReference type="EMBL" id="VSRR010024354">
    <property type="protein sequence ID" value="MPC66145.1"/>
    <property type="molecule type" value="Genomic_DNA"/>
</dbReference>
<evidence type="ECO:0000256" key="1">
    <source>
        <dbReference type="SAM" id="MobiDB-lite"/>
    </source>
</evidence>
<evidence type="ECO:0000313" key="2">
    <source>
        <dbReference type="EMBL" id="MPC66145.1"/>
    </source>
</evidence>
<dbReference type="Proteomes" id="UP000324222">
    <property type="component" value="Unassembled WGS sequence"/>
</dbReference>
<feature type="region of interest" description="Disordered" evidence="1">
    <location>
        <begin position="21"/>
        <end position="62"/>
    </location>
</feature>
<keyword evidence="3" id="KW-1185">Reference proteome</keyword>
<organism evidence="2 3">
    <name type="scientific">Portunus trituberculatus</name>
    <name type="common">Swimming crab</name>
    <name type="synonym">Neptunus trituberculatus</name>
    <dbReference type="NCBI Taxonomy" id="210409"/>
    <lineage>
        <taxon>Eukaryota</taxon>
        <taxon>Metazoa</taxon>
        <taxon>Ecdysozoa</taxon>
        <taxon>Arthropoda</taxon>
        <taxon>Crustacea</taxon>
        <taxon>Multicrustacea</taxon>
        <taxon>Malacostraca</taxon>
        <taxon>Eumalacostraca</taxon>
        <taxon>Eucarida</taxon>
        <taxon>Decapoda</taxon>
        <taxon>Pleocyemata</taxon>
        <taxon>Brachyura</taxon>
        <taxon>Eubrachyura</taxon>
        <taxon>Portunoidea</taxon>
        <taxon>Portunidae</taxon>
        <taxon>Portuninae</taxon>
        <taxon>Portunus</taxon>
    </lineage>
</organism>
<comment type="caution">
    <text evidence="2">The sequence shown here is derived from an EMBL/GenBank/DDBJ whole genome shotgun (WGS) entry which is preliminary data.</text>
</comment>
<accession>A0A5B7H921</accession>
<protein>
    <submittedName>
        <fullName evidence="2">Uncharacterized protein</fullName>
    </submittedName>
</protein>
<dbReference type="AlphaFoldDB" id="A0A5B7H921"/>
<gene>
    <name evidence="2" type="ORF">E2C01_060290</name>
</gene>
<reference evidence="2 3" key="1">
    <citation type="submission" date="2019-05" db="EMBL/GenBank/DDBJ databases">
        <title>Another draft genome of Portunus trituberculatus and its Hox gene families provides insights of decapod evolution.</title>
        <authorList>
            <person name="Jeong J.-H."/>
            <person name="Song I."/>
            <person name="Kim S."/>
            <person name="Choi T."/>
            <person name="Kim D."/>
            <person name="Ryu S."/>
            <person name="Kim W."/>
        </authorList>
    </citation>
    <scope>NUCLEOTIDE SEQUENCE [LARGE SCALE GENOMIC DNA]</scope>
    <source>
        <tissue evidence="2">Muscle</tissue>
    </source>
</reference>
<evidence type="ECO:0000313" key="3">
    <source>
        <dbReference type="Proteomes" id="UP000324222"/>
    </source>
</evidence>